<name>A0A8W7P8R9_ANOCL</name>
<dbReference type="EnsemblMetazoa" id="ACOM027199-RA">
    <property type="protein sequence ID" value="ACOM027199-PA.1"/>
    <property type="gene ID" value="ACOM027199"/>
</dbReference>
<reference evidence="1" key="1">
    <citation type="submission" date="2022-08" db="UniProtKB">
        <authorList>
            <consortium name="EnsemblMetazoa"/>
        </authorList>
    </citation>
    <scope>IDENTIFICATION</scope>
</reference>
<proteinExistence type="predicted"/>
<accession>A0A8W7P8R9</accession>
<dbReference type="Proteomes" id="UP000075882">
    <property type="component" value="Unassembled WGS sequence"/>
</dbReference>
<sequence>MRESKRIGIEWADQSRTASRWCPLSHGKAIDVKWKTCYIRLADGSTARSLLVGSFARVKRETRHMTPVCEPTGCDEGSRNGGRKNAIISWRTECHHPGTTTAETNHLSVLFVRCPSEWSVCDRLNESGA</sequence>
<protein>
    <submittedName>
        <fullName evidence="1">Uncharacterized protein</fullName>
    </submittedName>
</protein>
<dbReference type="AlphaFoldDB" id="A0A8W7P8R9"/>
<organism evidence="1">
    <name type="scientific">Anopheles coluzzii</name>
    <name type="common">African malaria mosquito</name>
    <dbReference type="NCBI Taxonomy" id="1518534"/>
    <lineage>
        <taxon>Eukaryota</taxon>
        <taxon>Metazoa</taxon>
        <taxon>Ecdysozoa</taxon>
        <taxon>Arthropoda</taxon>
        <taxon>Hexapoda</taxon>
        <taxon>Insecta</taxon>
        <taxon>Pterygota</taxon>
        <taxon>Neoptera</taxon>
        <taxon>Endopterygota</taxon>
        <taxon>Diptera</taxon>
        <taxon>Nematocera</taxon>
        <taxon>Culicoidea</taxon>
        <taxon>Culicidae</taxon>
        <taxon>Anophelinae</taxon>
        <taxon>Anopheles</taxon>
    </lineage>
</organism>
<evidence type="ECO:0000313" key="1">
    <source>
        <dbReference type="EnsemblMetazoa" id="ACOM027199-PA.1"/>
    </source>
</evidence>